<protein>
    <submittedName>
        <fullName evidence="1">Uncharacterized protein</fullName>
    </submittedName>
</protein>
<gene>
    <name evidence="1" type="ORF">TISLANDTSLP1_03180</name>
</gene>
<dbReference type="AlphaFoldDB" id="A0A9W6LKA6"/>
<organism evidence="1 2">
    <name type="scientific">Thermodesulfovibrio yellowstonii</name>
    <dbReference type="NCBI Taxonomy" id="28262"/>
    <lineage>
        <taxon>Bacteria</taxon>
        <taxon>Pseudomonadati</taxon>
        <taxon>Nitrospirota</taxon>
        <taxon>Thermodesulfovibrionia</taxon>
        <taxon>Thermodesulfovibrionales</taxon>
        <taxon>Thermodesulfovibrionaceae</taxon>
        <taxon>Thermodesulfovibrio</taxon>
    </lineage>
</organism>
<keyword evidence="2" id="KW-1185">Reference proteome</keyword>
<accession>A0A9W6LKA6</accession>
<reference evidence="1" key="1">
    <citation type="submission" date="2022-12" db="EMBL/GenBank/DDBJ databases">
        <title>Reference genome sequencing for broad-spectrum identification of bacterial and archaeal isolates by mass spectrometry.</title>
        <authorList>
            <person name="Sekiguchi Y."/>
            <person name="Tourlousse D.M."/>
        </authorList>
    </citation>
    <scope>NUCLEOTIDE SEQUENCE</scope>
    <source>
        <strain evidence="1">TSL-P1</strain>
    </source>
</reference>
<proteinExistence type="predicted"/>
<dbReference type="EMBL" id="BSDX01000001">
    <property type="protein sequence ID" value="GLI52625.1"/>
    <property type="molecule type" value="Genomic_DNA"/>
</dbReference>
<evidence type="ECO:0000313" key="1">
    <source>
        <dbReference type="EMBL" id="GLI52625.1"/>
    </source>
</evidence>
<comment type="caution">
    <text evidence="1">The sequence shown here is derived from an EMBL/GenBank/DDBJ whole genome shotgun (WGS) entry which is preliminary data.</text>
</comment>
<sequence>MKIIANIKNFFMIFIDDNNISIKLPFSISVRSIPNITKRIPSGMLRIKNSPKKLMNKNEKCINNN</sequence>
<name>A0A9W6LKA6_9BACT</name>
<dbReference type="Proteomes" id="UP001144297">
    <property type="component" value="Unassembled WGS sequence"/>
</dbReference>
<evidence type="ECO:0000313" key="2">
    <source>
        <dbReference type="Proteomes" id="UP001144297"/>
    </source>
</evidence>